<dbReference type="SMART" id="SM00568">
    <property type="entry name" value="GRAM"/>
    <property type="match status" value="1"/>
</dbReference>
<dbReference type="GO" id="GO:0031267">
    <property type="term" value="F:small GTPase binding"/>
    <property type="evidence" value="ECO:0007669"/>
    <property type="project" value="TreeGrafter"/>
</dbReference>
<dbReference type="InterPro" id="IPR002048">
    <property type="entry name" value="EF_hand_dom"/>
</dbReference>
<evidence type="ECO:0000256" key="2">
    <source>
        <dbReference type="ARBA" id="ARBA00022837"/>
    </source>
</evidence>
<gene>
    <name evidence="6" type="ORF">CANARDRAFT_199619</name>
</gene>
<reference evidence="7" key="1">
    <citation type="submission" date="2016-04" db="EMBL/GenBank/DDBJ databases">
        <title>Comparative genomics of biotechnologically important yeasts.</title>
        <authorList>
            <consortium name="DOE Joint Genome Institute"/>
            <person name="Riley R."/>
            <person name="Haridas S."/>
            <person name="Wolfe K.H."/>
            <person name="Lopes M.R."/>
            <person name="Hittinger C.T."/>
            <person name="Goker M."/>
            <person name="Salamov A."/>
            <person name="Wisecaver J."/>
            <person name="Long T.M."/>
            <person name="Aerts A.L."/>
            <person name="Barry K."/>
            <person name="Choi C."/>
            <person name="Clum A."/>
            <person name="Coughlan A.Y."/>
            <person name="Deshpande S."/>
            <person name="Douglass A.P."/>
            <person name="Hanson S.J."/>
            <person name="Klenk H.-P."/>
            <person name="Labutti K."/>
            <person name="Lapidus A."/>
            <person name="Lindquist E."/>
            <person name="Lipzen A."/>
            <person name="Meier-Kolthoff J.P."/>
            <person name="Ohm R.A."/>
            <person name="Otillar R.P."/>
            <person name="Pangilinan J."/>
            <person name="Peng Y."/>
            <person name="Rokas A."/>
            <person name="Rosa C.A."/>
            <person name="Scheuner C."/>
            <person name="Sibirny A.A."/>
            <person name="Slot J.C."/>
            <person name="Stielow J.B."/>
            <person name="Sun H."/>
            <person name="Kurtzman C.P."/>
            <person name="Blackwell M."/>
            <person name="Grigoriev I.V."/>
            <person name="Jeffries T.W."/>
        </authorList>
    </citation>
    <scope>NUCLEOTIDE SEQUENCE [LARGE SCALE GENOMIC DNA]</scope>
    <source>
        <strain evidence="7">NRRL YB-2248</strain>
    </source>
</reference>
<feature type="compositionally biased region" description="Low complexity" evidence="3">
    <location>
        <begin position="859"/>
        <end position="870"/>
    </location>
</feature>
<dbReference type="Gene3D" id="1.10.472.80">
    <property type="entry name" value="Ypt/Rab-GAP domain of gyp1p, domain 3"/>
    <property type="match status" value="1"/>
</dbReference>
<dbReference type="InterPro" id="IPR000195">
    <property type="entry name" value="Rab-GAP-TBC_dom"/>
</dbReference>
<organism evidence="6 7">
    <name type="scientific">[Candida] arabinofermentans NRRL YB-2248</name>
    <dbReference type="NCBI Taxonomy" id="983967"/>
    <lineage>
        <taxon>Eukaryota</taxon>
        <taxon>Fungi</taxon>
        <taxon>Dikarya</taxon>
        <taxon>Ascomycota</taxon>
        <taxon>Saccharomycotina</taxon>
        <taxon>Pichiomycetes</taxon>
        <taxon>Pichiales</taxon>
        <taxon>Pichiaceae</taxon>
        <taxon>Ogataea</taxon>
        <taxon>Ogataea/Candida clade</taxon>
    </lineage>
</organism>
<keyword evidence="1" id="KW-0343">GTPase activation</keyword>
<dbReference type="InterPro" id="IPR035969">
    <property type="entry name" value="Rab-GAP_TBC_sf"/>
</dbReference>
<dbReference type="EMBL" id="KV453854">
    <property type="protein sequence ID" value="ODV85087.1"/>
    <property type="molecule type" value="Genomic_DNA"/>
</dbReference>
<evidence type="ECO:0008006" key="8">
    <source>
        <dbReference type="Google" id="ProtNLM"/>
    </source>
</evidence>
<dbReference type="Pfam" id="PF00566">
    <property type="entry name" value="RabGAP-TBC"/>
    <property type="match status" value="1"/>
</dbReference>
<evidence type="ECO:0000313" key="6">
    <source>
        <dbReference type="EMBL" id="ODV85087.1"/>
    </source>
</evidence>
<dbReference type="GO" id="GO:0030427">
    <property type="term" value="C:site of polarized growth"/>
    <property type="evidence" value="ECO:0007669"/>
    <property type="project" value="UniProtKB-ARBA"/>
</dbReference>
<dbReference type="PANTHER" id="PTHR47219:SF20">
    <property type="entry name" value="TBC1 DOMAIN FAMILY MEMBER 2B"/>
    <property type="match status" value="1"/>
</dbReference>
<dbReference type="GO" id="GO:0005509">
    <property type="term" value="F:calcium ion binding"/>
    <property type="evidence" value="ECO:0007669"/>
    <property type="project" value="InterPro"/>
</dbReference>
<dbReference type="STRING" id="983967.A0A1E4T026"/>
<dbReference type="PROSITE" id="PS50222">
    <property type="entry name" value="EF_HAND_2"/>
    <property type="match status" value="1"/>
</dbReference>
<dbReference type="Gene3D" id="1.10.238.10">
    <property type="entry name" value="EF-hand"/>
    <property type="match status" value="1"/>
</dbReference>
<evidence type="ECO:0000259" key="4">
    <source>
        <dbReference type="PROSITE" id="PS50086"/>
    </source>
</evidence>
<accession>A0A1E4T026</accession>
<dbReference type="InterPro" id="IPR011992">
    <property type="entry name" value="EF-hand-dom_pair"/>
</dbReference>
<evidence type="ECO:0000256" key="3">
    <source>
        <dbReference type="SAM" id="MobiDB-lite"/>
    </source>
</evidence>
<dbReference type="FunFam" id="1.10.8.270:FF:000015">
    <property type="entry name" value="GTPase activating protein (Gyp2)"/>
    <property type="match status" value="1"/>
</dbReference>
<feature type="region of interest" description="Disordered" evidence="3">
    <location>
        <begin position="854"/>
        <end position="896"/>
    </location>
</feature>
<evidence type="ECO:0000259" key="5">
    <source>
        <dbReference type="PROSITE" id="PS50222"/>
    </source>
</evidence>
<dbReference type="InterPro" id="IPR050302">
    <property type="entry name" value="Rab_GAP_TBC_domain"/>
</dbReference>
<dbReference type="SUPFAM" id="SSF47923">
    <property type="entry name" value="Ypt/Rab-GAP domain of gyp1p"/>
    <property type="match status" value="2"/>
</dbReference>
<name>A0A1E4T026_9ASCO</name>
<dbReference type="OrthoDB" id="17687at2759"/>
<evidence type="ECO:0000256" key="1">
    <source>
        <dbReference type="ARBA" id="ARBA00022468"/>
    </source>
</evidence>
<dbReference type="Gene3D" id="1.10.8.270">
    <property type="entry name" value="putative rabgap domain of human tbc1 domain family member 14 like domains"/>
    <property type="match status" value="1"/>
</dbReference>
<dbReference type="SUPFAM" id="SSF47473">
    <property type="entry name" value="EF-hand"/>
    <property type="match status" value="1"/>
</dbReference>
<evidence type="ECO:0000313" key="7">
    <source>
        <dbReference type="Proteomes" id="UP000094801"/>
    </source>
</evidence>
<feature type="domain" description="Rab-GAP TBC" evidence="4">
    <location>
        <begin position="239"/>
        <end position="427"/>
    </location>
</feature>
<dbReference type="AlphaFoldDB" id="A0A1E4T026"/>
<dbReference type="Pfam" id="PF02893">
    <property type="entry name" value="GRAM"/>
    <property type="match status" value="1"/>
</dbReference>
<keyword evidence="7" id="KW-1185">Reference proteome</keyword>
<dbReference type="Proteomes" id="UP000094801">
    <property type="component" value="Unassembled WGS sequence"/>
</dbReference>
<dbReference type="PROSITE" id="PS00018">
    <property type="entry name" value="EF_HAND_1"/>
    <property type="match status" value="1"/>
</dbReference>
<sequence>MDFFKDIVTKTQNILDNSNAPKKLSKDELLRQEFNLPETEKMVDESTAEITVSTKHLRSRLEKSGSRDGLESYSGRLTLTNNFMLFKDSYDNMACSFTIELLTIQKIQRVSRSYDFAIMLTTTNDVEIIIQFVGIKSQCERFGQSLTKLLKSSTTEVSRMSFFQMTLYSEYLLYKNNCSHLKIEGPPPGGLGWVFKFPGNSQKMNDRLKMKKWFDYFNENGRNFAMVRNIMFYKLVSYGLPNKLRGEIWETSCGSMYLRYFHEEEYNRLLVDYDGKTSLAIEEIEKDLNRSLPEYPAYQHDEGINRLRRVLTAYSWKNPEIGYCQAMNIVTAALLIYMSEEQVFWCLNVLCDRIIPGYYSRTMYGVLLDQKVFEGLLKKTIPMLSDHFAKHDIQLSIVSLPWFLSFYLNSMPLIYAFRIIDMLLLHGSKVLFQVALAILKTNGEQLMNCEDDGECIAVFKDYFTSLDEPEISLVNKDRMRTKFDNLWEVAFREFSVVDDKIVAQYRAKFKGEVFQGIEIFVKRAEIRNLPKTQNLNQEQLSNIYDRFYSVSTKENNSAPNKGSSTMDFESFEVFMSQLVDWVSLENRSDPEQTKFLSRLYMNWANDEDELTLESLVVGLNKLVERDIMNSLSNFIELYDTNKTGKISSEEVLQLAEDLIFITSPWRDGYLFDEITNKAIETEIAKRIFERKKLMKEQGIDTSDDEIKLPSEVRFNENKWRNKQSERYLSSGSNFLKLAFQYAQPEIDNDEPLIDLADESTDTETKNSEKLKHNKALDPSHPTYITASMFRMVILADVTYESFFTNIFWRSFHINEKVNEGNISVANNIRGMFNNFLADGRRVAIEVRKRMDDAAKNGATTTSTTNPNSTSDQQSIFTTKSRSQTLSSYNEDDDDDFGNFVSPGVDILNDVPTGGNDWEVLHTKKELDDERKLIEGMKSTSIS</sequence>
<proteinExistence type="predicted"/>
<dbReference type="PANTHER" id="PTHR47219">
    <property type="entry name" value="RAB GTPASE-ACTIVATING PROTEIN 1-LIKE"/>
    <property type="match status" value="1"/>
</dbReference>
<keyword evidence="2" id="KW-0106">Calcium</keyword>
<feature type="domain" description="EF-hand" evidence="5">
    <location>
        <begin position="626"/>
        <end position="661"/>
    </location>
</feature>
<dbReference type="SMART" id="SM00164">
    <property type="entry name" value="TBC"/>
    <property type="match status" value="1"/>
</dbReference>
<dbReference type="InterPro" id="IPR004182">
    <property type="entry name" value="GRAM"/>
</dbReference>
<dbReference type="GO" id="GO:0005096">
    <property type="term" value="F:GTPase activator activity"/>
    <property type="evidence" value="ECO:0007669"/>
    <property type="project" value="UniProtKB-KW"/>
</dbReference>
<feature type="compositionally biased region" description="Polar residues" evidence="3">
    <location>
        <begin position="871"/>
        <end position="888"/>
    </location>
</feature>
<protein>
    <recommendedName>
        <fullName evidence="8">Rab-GAP TBC domain-containing protein</fullName>
    </recommendedName>
</protein>
<dbReference type="PROSITE" id="PS50086">
    <property type="entry name" value="TBC_RABGAP"/>
    <property type="match status" value="1"/>
</dbReference>
<dbReference type="InterPro" id="IPR018247">
    <property type="entry name" value="EF_Hand_1_Ca_BS"/>
</dbReference>